<keyword evidence="3" id="KW-1185">Reference proteome</keyword>
<evidence type="ECO:0000313" key="2">
    <source>
        <dbReference type="EMBL" id="KLT71810.1"/>
    </source>
</evidence>
<accession>A0A0J0YNT6</accession>
<evidence type="ECO:0000256" key="1">
    <source>
        <dbReference type="SAM" id="Phobius"/>
    </source>
</evidence>
<gene>
    <name evidence="2" type="ORF">PL75_11645</name>
</gene>
<feature type="non-terminal residue" evidence="2">
    <location>
        <position position="54"/>
    </location>
</feature>
<keyword evidence="1" id="KW-1133">Transmembrane helix</keyword>
<proteinExistence type="predicted"/>
<dbReference type="PATRIC" id="fig|1470200.3.peg.1487"/>
<evidence type="ECO:0000313" key="3">
    <source>
        <dbReference type="Proteomes" id="UP000036027"/>
    </source>
</evidence>
<dbReference type="AlphaFoldDB" id="A0A0J0YNT6"/>
<keyword evidence="1" id="KW-0812">Transmembrane</keyword>
<keyword evidence="1" id="KW-0472">Membrane</keyword>
<organism evidence="2 3">
    <name type="scientific">Neisseria arctica</name>
    <dbReference type="NCBI Taxonomy" id="1470200"/>
    <lineage>
        <taxon>Bacteria</taxon>
        <taxon>Pseudomonadati</taxon>
        <taxon>Pseudomonadota</taxon>
        <taxon>Betaproteobacteria</taxon>
        <taxon>Neisseriales</taxon>
        <taxon>Neisseriaceae</taxon>
        <taxon>Neisseria</taxon>
    </lineage>
</organism>
<comment type="caution">
    <text evidence="2">The sequence shown here is derived from an EMBL/GenBank/DDBJ whole genome shotgun (WGS) entry which is preliminary data.</text>
</comment>
<dbReference type="EMBL" id="JTDO01000266">
    <property type="protein sequence ID" value="KLT71810.1"/>
    <property type="molecule type" value="Genomic_DNA"/>
</dbReference>
<feature type="transmembrane region" description="Helical" evidence="1">
    <location>
        <begin position="20"/>
        <end position="41"/>
    </location>
</feature>
<sequence>MGLRAMYFLLADIANRFIFLKYVLTFLLSFIVIKILIIKWVHVPLIISFSIVFI</sequence>
<dbReference type="Proteomes" id="UP000036027">
    <property type="component" value="Unassembled WGS sequence"/>
</dbReference>
<protein>
    <submittedName>
        <fullName evidence="2">Membrane protein</fullName>
    </submittedName>
</protein>
<reference evidence="2 3" key="1">
    <citation type="submission" date="2014-11" db="EMBL/GenBank/DDBJ databases">
        <title>Genome of a novel goose pathogen.</title>
        <authorList>
            <person name="Hansen C.M."/>
            <person name="Hueffer K."/>
            <person name="Choi S.C."/>
        </authorList>
    </citation>
    <scope>NUCLEOTIDE SEQUENCE [LARGE SCALE GENOMIC DNA]</scope>
    <source>
        <strain evidence="2 3">KH1503</strain>
    </source>
</reference>
<name>A0A0J0YNT6_9NEIS</name>